<evidence type="ECO:0000259" key="13">
    <source>
        <dbReference type="SMART" id="SM00965"/>
    </source>
</evidence>
<comment type="subcellular location">
    <subcellularLocation>
        <location evidence="1">Cell outer membrane</location>
        <topology evidence="1">Multi-pass membrane protein</topology>
    </subcellularLocation>
</comment>
<keyword evidence="5" id="KW-0812">Transmembrane</keyword>
<evidence type="ECO:0000256" key="9">
    <source>
        <dbReference type="ARBA" id="ARBA00023136"/>
    </source>
</evidence>
<evidence type="ECO:0000256" key="5">
    <source>
        <dbReference type="ARBA" id="ARBA00022692"/>
    </source>
</evidence>
<evidence type="ECO:0000313" key="15">
    <source>
        <dbReference type="Proteomes" id="UP000605099"/>
    </source>
</evidence>
<dbReference type="Gene3D" id="2.40.170.20">
    <property type="entry name" value="TonB-dependent receptor, beta-barrel domain"/>
    <property type="match status" value="1"/>
</dbReference>
<dbReference type="PANTHER" id="PTHR32552:SF81">
    <property type="entry name" value="TONB-DEPENDENT OUTER MEMBRANE RECEPTOR"/>
    <property type="match status" value="1"/>
</dbReference>
<feature type="chain" id="PRO_5045709596" description="Secretin/TonB short N-terminal domain-containing protein" evidence="12">
    <location>
        <begin position="29"/>
        <end position="789"/>
    </location>
</feature>
<dbReference type="InterPro" id="IPR000531">
    <property type="entry name" value="Beta-barrel_TonB"/>
</dbReference>
<organism evidence="14 15">
    <name type="scientific">Novosphingobium indicum</name>
    <dbReference type="NCBI Taxonomy" id="462949"/>
    <lineage>
        <taxon>Bacteria</taxon>
        <taxon>Pseudomonadati</taxon>
        <taxon>Pseudomonadota</taxon>
        <taxon>Alphaproteobacteria</taxon>
        <taxon>Sphingomonadales</taxon>
        <taxon>Sphingomonadaceae</taxon>
        <taxon>Novosphingobium</taxon>
    </lineage>
</organism>
<dbReference type="Gene3D" id="3.55.50.30">
    <property type="match status" value="1"/>
</dbReference>
<evidence type="ECO:0000256" key="2">
    <source>
        <dbReference type="ARBA" id="ARBA00022448"/>
    </source>
</evidence>
<dbReference type="SMART" id="SM00965">
    <property type="entry name" value="STN"/>
    <property type="match status" value="1"/>
</dbReference>
<dbReference type="InterPro" id="IPR011662">
    <property type="entry name" value="Secretin/TonB_short_N"/>
</dbReference>
<keyword evidence="10" id="KW-0998">Cell outer membrane</keyword>
<evidence type="ECO:0000256" key="11">
    <source>
        <dbReference type="RuleBase" id="RU003357"/>
    </source>
</evidence>
<dbReference type="InterPro" id="IPR012910">
    <property type="entry name" value="Plug_dom"/>
</dbReference>
<evidence type="ECO:0000256" key="4">
    <source>
        <dbReference type="ARBA" id="ARBA00022496"/>
    </source>
</evidence>
<evidence type="ECO:0000256" key="8">
    <source>
        <dbReference type="ARBA" id="ARBA00023077"/>
    </source>
</evidence>
<dbReference type="Pfam" id="PF07715">
    <property type="entry name" value="Plug"/>
    <property type="match status" value="1"/>
</dbReference>
<dbReference type="Pfam" id="PF07660">
    <property type="entry name" value="STN"/>
    <property type="match status" value="1"/>
</dbReference>
<keyword evidence="8 11" id="KW-0798">TonB box</keyword>
<dbReference type="Pfam" id="PF00593">
    <property type="entry name" value="TonB_dep_Rec_b-barrel"/>
    <property type="match status" value="1"/>
</dbReference>
<evidence type="ECO:0000256" key="3">
    <source>
        <dbReference type="ARBA" id="ARBA00022452"/>
    </source>
</evidence>
<dbReference type="PANTHER" id="PTHR32552">
    <property type="entry name" value="FERRICHROME IRON RECEPTOR-RELATED"/>
    <property type="match status" value="1"/>
</dbReference>
<dbReference type="RefSeq" id="WP_188819164.1">
    <property type="nucleotide sequence ID" value="NZ_BMLK01000006.1"/>
</dbReference>
<accession>A0ABQ2JHH7</accession>
<evidence type="ECO:0000256" key="10">
    <source>
        <dbReference type="ARBA" id="ARBA00023237"/>
    </source>
</evidence>
<dbReference type="EMBL" id="BMLK01000006">
    <property type="protein sequence ID" value="GGN47654.1"/>
    <property type="molecule type" value="Genomic_DNA"/>
</dbReference>
<sequence length="789" mass="84909">MKYGRWNACLAASALLSGAIAIPIAAHAQSETRHDIHIAPGTLTRALQALSKQTGIAVGGTEPALSRLRTEGVDGRMTVPEALHRLLNGTGYRARRASANVYRIERKPVRAAPANAEELLPTIAPEPIVVSASKSDTDLSVYPGAVQIISTFDLESSAAPPLLENLLAAFPQTAGTALGTGRDKIFVRGIADSSFNGPTQSTISLYLGEQRLIYSAPNPGLGLYDMDKIELIEGPQGTLYGAGALGGVIRLSPKAPDPSTWQGRIWSGAAITQHGEPGVDGAGMINAPLSDNTAVRLVAYGGREGGYVDDSERGLTNVNISRTAGFRAALHSDLPEGWTVSASAFGQRRRTRDGQYIDPRFAGLTRESLIAQPFANDLIGGNLTLLGHLGPLRLVSTTGIVDNDLDTRFDSSVLAGEGLRQAYDEARRIRLITHETRLSSPGSGAFSWVAGVSFLSNRDDYTQLVTSLSGDSPPPFADIRYRIREYALFGEGTLRPAPRWSLTLGGRLVATESHSVRLFGANVAEDSDNPPLRFLPMAAIGWHPEPGTLFYARYQHGYRTGGVTVERADDGTPIPTQFRADKMQSAELGMRTRLSEPFDADLSLAAFYVRWRRIQGDLVQAEGFPITRNLGNGRIFGLTASARVRFDPVWHAEIAAFLNHNRIDRLTPSQTINRRTLPNVADFGAHASLGADVPLPSGQSLNLSASLRYVGTSYLDIDPTSQVRQGDYIDTALSASMTAGAWTLSFALDNVLDTRGNRFAFGNPFAVRLAPQATPLRPRTLRLSASMGF</sequence>
<proteinExistence type="inferred from homology"/>
<evidence type="ECO:0000256" key="1">
    <source>
        <dbReference type="ARBA" id="ARBA00004571"/>
    </source>
</evidence>
<gene>
    <name evidence="14" type="ORF">GCM10011349_16280</name>
</gene>
<reference evidence="15" key="1">
    <citation type="journal article" date="2019" name="Int. J. Syst. Evol. Microbiol.">
        <title>The Global Catalogue of Microorganisms (GCM) 10K type strain sequencing project: providing services to taxonomists for standard genome sequencing and annotation.</title>
        <authorList>
            <consortium name="The Broad Institute Genomics Platform"/>
            <consortium name="The Broad Institute Genome Sequencing Center for Infectious Disease"/>
            <person name="Wu L."/>
            <person name="Ma J."/>
        </authorList>
    </citation>
    <scope>NUCLEOTIDE SEQUENCE [LARGE SCALE GENOMIC DNA]</scope>
    <source>
        <strain evidence="15">CGMCC 1.6784</strain>
    </source>
</reference>
<evidence type="ECO:0000256" key="7">
    <source>
        <dbReference type="ARBA" id="ARBA00023065"/>
    </source>
</evidence>
<protein>
    <recommendedName>
        <fullName evidence="13">Secretin/TonB short N-terminal domain-containing protein</fullName>
    </recommendedName>
</protein>
<keyword evidence="12" id="KW-0732">Signal</keyword>
<dbReference type="InterPro" id="IPR039426">
    <property type="entry name" value="TonB-dep_rcpt-like"/>
</dbReference>
<dbReference type="SUPFAM" id="SSF56935">
    <property type="entry name" value="Porins"/>
    <property type="match status" value="1"/>
</dbReference>
<dbReference type="InterPro" id="IPR036942">
    <property type="entry name" value="Beta-barrel_TonB_sf"/>
</dbReference>
<evidence type="ECO:0000313" key="14">
    <source>
        <dbReference type="EMBL" id="GGN47654.1"/>
    </source>
</evidence>
<evidence type="ECO:0000256" key="6">
    <source>
        <dbReference type="ARBA" id="ARBA00023004"/>
    </source>
</evidence>
<keyword evidence="15" id="KW-1185">Reference proteome</keyword>
<keyword evidence="3" id="KW-1134">Transmembrane beta strand</keyword>
<keyword evidence="6" id="KW-0408">Iron</keyword>
<comment type="similarity">
    <text evidence="11">Belongs to the TonB-dependent receptor family.</text>
</comment>
<feature type="signal peptide" evidence="12">
    <location>
        <begin position="1"/>
        <end position="28"/>
    </location>
</feature>
<keyword evidence="7" id="KW-0406">Ion transport</keyword>
<keyword evidence="4" id="KW-0410">Iron transport</keyword>
<keyword evidence="9 11" id="KW-0472">Membrane</keyword>
<dbReference type="Proteomes" id="UP000605099">
    <property type="component" value="Unassembled WGS sequence"/>
</dbReference>
<feature type="domain" description="Secretin/TonB short N-terminal" evidence="13">
    <location>
        <begin position="56"/>
        <end position="107"/>
    </location>
</feature>
<comment type="caution">
    <text evidence="14">The sequence shown here is derived from an EMBL/GenBank/DDBJ whole genome shotgun (WGS) entry which is preliminary data.</text>
</comment>
<name>A0ABQ2JHH7_9SPHN</name>
<evidence type="ECO:0000256" key="12">
    <source>
        <dbReference type="SAM" id="SignalP"/>
    </source>
</evidence>
<keyword evidence="2" id="KW-0813">Transport</keyword>